<evidence type="ECO:0000313" key="2">
    <source>
        <dbReference type="EMBL" id="KZW01112.1"/>
    </source>
</evidence>
<gene>
    <name evidence="2" type="ORF">EXIGLDRAFT_761120</name>
</gene>
<sequence length="295" mass="33053">MADNRDFDFDEHMRNQYDDEFDPNPGDPNRPSTLLEARIYCDCVEKMSKAPGTVFTFDKDTNTLVPWLWPKNPHGALVQPNQLDTVLKKHDIEYPFCLCIYKHNDKLVSRPAVLKKVAGKLLFACRLTQNACDFTVALDEWNSEVTVGAPMEKLAAMRGVSFQAALEDENYGWLRDVHSRFYGSIDSAHAPVPGSSTSSSSVKNKSQQEPKSSRFLPYRKASSHPSSLQKRSSQTAAAPFDPLQHLPRELVALLNLLMGRGVSYDEFKTYITLCNGCNRFIAKSASSGHVCDLTL</sequence>
<evidence type="ECO:0000313" key="3">
    <source>
        <dbReference type="Proteomes" id="UP000077266"/>
    </source>
</evidence>
<feature type="region of interest" description="Disordered" evidence="1">
    <location>
        <begin position="1"/>
        <end position="29"/>
    </location>
</feature>
<evidence type="ECO:0000256" key="1">
    <source>
        <dbReference type="SAM" id="MobiDB-lite"/>
    </source>
</evidence>
<proteinExistence type="predicted"/>
<feature type="region of interest" description="Disordered" evidence="1">
    <location>
        <begin position="192"/>
        <end position="236"/>
    </location>
</feature>
<dbReference type="InParanoid" id="A0A165NRF4"/>
<keyword evidence="3" id="KW-1185">Reference proteome</keyword>
<protein>
    <submittedName>
        <fullName evidence="2">Uncharacterized protein</fullName>
    </submittedName>
</protein>
<name>A0A165NRF4_EXIGL</name>
<reference evidence="2 3" key="1">
    <citation type="journal article" date="2016" name="Mol. Biol. Evol.">
        <title>Comparative Genomics of Early-Diverging Mushroom-Forming Fungi Provides Insights into the Origins of Lignocellulose Decay Capabilities.</title>
        <authorList>
            <person name="Nagy L.G."/>
            <person name="Riley R."/>
            <person name="Tritt A."/>
            <person name="Adam C."/>
            <person name="Daum C."/>
            <person name="Floudas D."/>
            <person name="Sun H."/>
            <person name="Yadav J.S."/>
            <person name="Pangilinan J."/>
            <person name="Larsson K.H."/>
            <person name="Matsuura K."/>
            <person name="Barry K."/>
            <person name="Labutti K."/>
            <person name="Kuo R."/>
            <person name="Ohm R.A."/>
            <person name="Bhattacharya S.S."/>
            <person name="Shirouzu T."/>
            <person name="Yoshinaga Y."/>
            <person name="Martin F.M."/>
            <person name="Grigoriev I.V."/>
            <person name="Hibbett D.S."/>
        </authorList>
    </citation>
    <scope>NUCLEOTIDE SEQUENCE [LARGE SCALE GENOMIC DNA]</scope>
    <source>
        <strain evidence="2 3">HHB12029</strain>
    </source>
</reference>
<feature type="compositionally biased region" description="Basic and acidic residues" evidence="1">
    <location>
        <begin position="1"/>
        <end position="17"/>
    </location>
</feature>
<feature type="compositionally biased region" description="Polar residues" evidence="1">
    <location>
        <begin position="223"/>
        <end position="236"/>
    </location>
</feature>
<dbReference type="Proteomes" id="UP000077266">
    <property type="component" value="Unassembled WGS sequence"/>
</dbReference>
<organism evidence="2 3">
    <name type="scientific">Exidia glandulosa HHB12029</name>
    <dbReference type="NCBI Taxonomy" id="1314781"/>
    <lineage>
        <taxon>Eukaryota</taxon>
        <taxon>Fungi</taxon>
        <taxon>Dikarya</taxon>
        <taxon>Basidiomycota</taxon>
        <taxon>Agaricomycotina</taxon>
        <taxon>Agaricomycetes</taxon>
        <taxon>Auriculariales</taxon>
        <taxon>Exidiaceae</taxon>
        <taxon>Exidia</taxon>
    </lineage>
</organism>
<dbReference type="AlphaFoldDB" id="A0A165NRF4"/>
<dbReference type="EMBL" id="KV425896">
    <property type="protein sequence ID" value="KZW01112.1"/>
    <property type="molecule type" value="Genomic_DNA"/>
</dbReference>
<accession>A0A165NRF4</accession>